<dbReference type="PANTHER" id="PTHR13196:SF14">
    <property type="entry name" value="UDENN DOMAIN-CONTAINING PROTEIN"/>
    <property type="match status" value="1"/>
</dbReference>
<dbReference type="AlphaFoldDB" id="A0AAJ7XDA9"/>
<accession>A0AAJ7XDA9</accession>
<dbReference type="Proteomes" id="UP001318040">
    <property type="component" value="Chromosome 50"/>
</dbReference>
<organism evidence="6 7">
    <name type="scientific">Petromyzon marinus</name>
    <name type="common">Sea lamprey</name>
    <dbReference type="NCBI Taxonomy" id="7757"/>
    <lineage>
        <taxon>Eukaryota</taxon>
        <taxon>Metazoa</taxon>
        <taxon>Chordata</taxon>
        <taxon>Craniata</taxon>
        <taxon>Vertebrata</taxon>
        <taxon>Cyclostomata</taxon>
        <taxon>Hyperoartia</taxon>
        <taxon>Petromyzontiformes</taxon>
        <taxon>Petromyzontidae</taxon>
        <taxon>Petromyzon</taxon>
    </lineage>
</organism>
<evidence type="ECO:0000256" key="3">
    <source>
        <dbReference type="ARBA" id="ARBA00023329"/>
    </source>
</evidence>
<dbReference type="RefSeq" id="XP_032829043.1">
    <property type="nucleotide sequence ID" value="XM_032973152.1"/>
</dbReference>
<evidence type="ECO:0000313" key="7">
    <source>
        <dbReference type="RefSeq" id="XP_032829043.1"/>
    </source>
</evidence>
<comment type="subcellular location">
    <subcellularLocation>
        <location evidence="1">Cytoplasmic vesicle</location>
        <location evidence="1">Clathrin-coated vesicle</location>
    </subcellularLocation>
</comment>
<protein>
    <submittedName>
        <fullName evidence="7">LOW QUALITY PROTEIN: DENN domain-containing protein 1B-like</fullName>
    </submittedName>
</protein>
<dbReference type="KEGG" id="pmrn:116953196"/>
<feature type="compositionally biased region" description="Low complexity" evidence="4">
    <location>
        <begin position="734"/>
        <end position="749"/>
    </location>
</feature>
<dbReference type="Gene3D" id="3.30.450.200">
    <property type="match status" value="1"/>
</dbReference>
<dbReference type="InterPro" id="IPR001194">
    <property type="entry name" value="cDENN_dom"/>
</dbReference>
<feature type="region of interest" description="Disordered" evidence="4">
    <location>
        <begin position="590"/>
        <end position="690"/>
    </location>
</feature>
<reference evidence="7" key="1">
    <citation type="submission" date="2025-08" db="UniProtKB">
        <authorList>
            <consortium name="RefSeq"/>
        </authorList>
    </citation>
    <scope>IDENTIFICATION</scope>
    <source>
        <tissue evidence="7">Sperm</tissue>
    </source>
</reference>
<feature type="region of interest" description="Disordered" evidence="4">
    <location>
        <begin position="723"/>
        <end position="774"/>
    </location>
</feature>
<dbReference type="GO" id="GO:1901981">
    <property type="term" value="F:phosphatidylinositol phosphate binding"/>
    <property type="evidence" value="ECO:0007669"/>
    <property type="project" value="TreeGrafter"/>
</dbReference>
<evidence type="ECO:0000256" key="2">
    <source>
        <dbReference type="ARBA" id="ARBA00022658"/>
    </source>
</evidence>
<dbReference type="GO" id="GO:0005085">
    <property type="term" value="F:guanyl-nucleotide exchange factor activity"/>
    <property type="evidence" value="ECO:0007669"/>
    <property type="project" value="UniProtKB-KW"/>
</dbReference>
<feature type="compositionally biased region" description="Low complexity" evidence="4">
    <location>
        <begin position="492"/>
        <end position="501"/>
    </location>
</feature>
<dbReference type="PROSITE" id="PS50211">
    <property type="entry name" value="DENN"/>
    <property type="match status" value="1"/>
</dbReference>
<feature type="compositionally biased region" description="Acidic residues" evidence="4">
    <location>
        <begin position="638"/>
        <end position="648"/>
    </location>
</feature>
<dbReference type="GO" id="GO:0005829">
    <property type="term" value="C:cytosol"/>
    <property type="evidence" value="ECO:0007669"/>
    <property type="project" value="TreeGrafter"/>
</dbReference>
<dbReference type="SMART" id="SM00800">
    <property type="entry name" value="uDENN"/>
    <property type="match status" value="1"/>
</dbReference>
<dbReference type="FunFam" id="3.40.50.11500:FF:000001">
    <property type="entry name" value="Putative DENN domain-containing protein 1A"/>
    <property type="match status" value="1"/>
</dbReference>
<sequence length="791" mass="85556">MDSRLRSNPERLMEVFVEVASPKGNTADPEVIRTYPQDYPDQDVVKTIAKFCFPFDVERVKHGHIGQNFTFVLTDAEGKHSFGFCRLSSGSRSCVCLLSYLPWFEVFYKLLNLLAEYSTKGNESDSQELLESLHKRPVPEPESTVHLTVHAYFIAPDCRHLPSIPESRNLTEFLVAVDPLSMVHLYASLLWERRIIVTSNKLSTLTACVHGCRAALPTYWQHVFIPVLPPHLLDYCGAPMPYLIGVHSTLMESVRALGLEEAVVLNVDANQLETPFNDLLSLPNDLASTLKSRIKKQSAVTGTGLAHAFLRAQVQLFGTYREALRFRPGEAITFSEEAFVESKSSSVRSFLKHATQLQLFKQFIDGRLELLNAGVGFTDLFEEEINLDGYSKGSAKSYQQWLLTVKKGGGAFISLMTKANPAMKSMYRFMAKGRFGFKEVKSAHKHKDVVSDDEGDDVESAHRVRRHVSDVDARRDDTDTAHAEVALLSSSYGGSSAVGRGLSQRRTSSRRPLASEVVEGGPGSPPLSAGPQQEMDLLSEILASLDAALEPRSLTASRSLDDLLGAGGEEWRSSQTSLCGGHDDMAVLGICLPSSPPQPGPGNGHFFRSATPPPPSEMRGGQGGEHGEEVRGGGALQSEDEEEEEEEVDTSHLSSTSSSSSSTSSPSPRRRAAAMAGVSGGNHHGGSLPSLLTDVAAATAASEATPPPSPLLLVRGDAVRLSCPPPARSTLPTLPARSARSARLARPASQPGGPLRSASPSAQPGTAALGQGRVGELRRRYELLDREASGQ</sequence>
<dbReference type="GO" id="GO:0032456">
    <property type="term" value="P:endocytic recycling"/>
    <property type="evidence" value="ECO:0007669"/>
    <property type="project" value="TreeGrafter"/>
</dbReference>
<keyword evidence="2" id="KW-0344">Guanine-nucleotide releasing factor</keyword>
<dbReference type="Gene3D" id="3.40.50.11500">
    <property type="match status" value="1"/>
</dbReference>
<dbReference type="InterPro" id="IPR005112">
    <property type="entry name" value="dDENN_dom"/>
</dbReference>
<dbReference type="Gene3D" id="6.10.140.1000">
    <property type="match status" value="1"/>
</dbReference>
<feature type="region of interest" description="Disordered" evidence="4">
    <location>
        <begin position="446"/>
        <end position="478"/>
    </location>
</feature>
<evidence type="ECO:0000256" key="1">
    <source>
        <dbReference type="ARBA" id="ARBA00004132"/>
    </source>
</evidence>
<dbReference type="InterPro" id="IPR043153">
    <property type="entry name" value="DENN_C"/>
</dbReference>
<keyword evidence="3" id="KW-0968">Cytoplasmic vesicle</keyword>
<dbReference type="InterPro" id="IPR040032">
    <property type="entry name" value="DENND1A/B/C"/>
</dbReference>
<dbReference type="Pfam" id="PF02141">
    <property type="entry name" value="DENN"/>
    <property type="match status" value="1"/>
</dbReference>
<dbReference type="SMART" id="SM00799">
    <property type="entry name" value="DENN"/>
    <property type="match status" value="1"/>
</dbReference>
<dbReference type="SMART" id="SM00801">
    <property type="entry name" value="dDENN"/>
    <property type="match status" value="1"/>
</dbReference>
<dbReference type="Pfam" id="PF03456">
    <property type="entry name" value="uDENN"/>
    <property type="match status" value="1"/>
</dbReference>
<evidence type="ECO:0000313" key="6">
    <source>
        <dbReference type="Proteomes" id="UP001318040"/>
    </source>
</evidence>
<evidence type="ECO:0000259" key="5">
    <source>
        <dbReference type="PROSITE" id="PS50211"/>
    </source>
</evidence>
<proteinExistence type="predicted"/>
<dbReference type="Pfam" id="PF03455">
    <property type="entry name" value="dDENN"/>
    <property type="match status" value="1"/>
</dbReference>
<feature type="region of interest" description="Disordered" evidence="4">
    <location>
        <begin position="492"/>
        <end position="531"/>
    </location>
</feature>
<dbReference type="GO" id="GO:0006897">
    <property type="term" value="P:endocytosis"/>
    <property type="evidence" value="ECO:0007669"/>
    <property type="project" value="TreeGrafter"/>
</dbReference>
<feature type="domain" description="UDENN" evidence="5">
    <location>
        <begin position="13"/>
        <end position="374"/>
    </location>
</feature>
<dbReference type="PANTHER" id="PTHR13196">
    <property type="entry name" value="DENN DOMAIN-CONTAINING"/>
    <property type="match status" value="1"/>
</dbReference>
<feature type="compositionally biased region" description="Basic and acidic residues" evidence="4">
    <location>
        <begin position="459"/>
        <end position="478"/>
    </location>
</feature>
<evidence type="ECO:0000256" key="4">
    <source>
        <dbReference type="SAM" id="MobiDB-lite"/>
    </source>
</evidence>
<name>A0AAJ7XDA9_PETMA</name>
<gene>
    <name evidence="7" type="primary">LOC116953196</name>
</gene>
<keyword evidence="6" id="KW-1185">Reference proteome</keyword>
<dbReference type="GO" id="GO:0030136">
    <property type="term" value="C:clathrin-coated vesicle"/>
    <property type="evidence" value="ECO:0007669"/>
    <property type="project" value="UniProtKB-SubCell"/>
</dbReference>
<dbReference type="FunFam" id="3.30.450.200:FF:000003">
    <property type="entry name" value="DENN domain containing 1A"/>
    <property type="match status" value="1"/>
</dbReference>
<dbReference type="InterPro" id="IPR037516">
    <property type="entry name" value="Tripartite_DENN"/>
</dbReference>
<dbReference type="InterPro" id="IPR005113">
    <property type="entry name" value="uDENN_dom"/>
</dbReference>
<feature type="compositionally biased region" description="Low complexity" evidence="4">
    <location>
        <begin position="654"/>
        <end position="667"/>
    </location>
</feature>